<organism evidence="7 8">
    <name type="scientific">Desulfotignum phosphitoxidans DSM 13687</name>
    <dbReference type="NCBI Taxonomy" id="1286635"/>
    <lineage>
        <taxon>Bacteria</taxon>
        <taxon>Pseudomonadati</taxon>
        <taxon>Thermodesulfobacteriota</taxon>
        <taxon>Desulfobacteria</taxon>
        <taxon>Desulfobacterales</taxon>
        <taxon>Desulfobacteraceae</taxon>
        <taxon>Desulfotignum</taxon>
    </lineage>
</organism>
<gene>
    <name evidence="7" type="ORF">Dpo_2c03610</name>
</gene>
<dbReference type="GO" id="GO:0003677">
    <property type="term" value="F:DNA binding"/>
    <property type="evidence" value="ECO:0007669"/>
    <property type="project" value="UniProtKB-KW"/>
</dbReference>
<evidence type="ECO:0000259" key="6">
    <source>
        <dbReference type="Pfam" id="PF07282"/>
    </source>
</evidence>
<comment type="caution">
    <text evidence="7">The sequence shown here is derived from an EMBL/GenBank/DDBJ whole genome shotgun (WGS) entry which is preliminary data.</text>
</comment>
<evidence type="ECO:0000256" key="3">
    <source>
        <dbReference type="ARBA" id="ARBA00023125"/>
    </source>
</evidence>
<dbReference type="RefSeq" id="WP_006964932.1">
    <property type="nucleotide sequence ID" value="NZ_APJX01000002.1"/>
</dbReference>
<evidence type="ECO:0000259" key="5">
    <source>
        <dbReference type="Pfam" id="PF01385"/>
    </source>
</evidence>
<dbReference type="PATRIC" id="fig|1286635.3.peg.1336"/>
<dbReference type="NCBIfam" id="NF040570">
    <property type="entry name" value="guided_TnpB"/>
    <property type="match status" value="1"/>
</dbReference>
<keyword evidence="3" id="KW-0238">DNA-binding</keyword>
<dbReference type="Pfam" id="PF01385">
    <property type="entry name" value="OrfB_IS605"/>
    <property type="match status" value="1"/>
</dbReference>
<comment type="similarity">
    <text evidence="1">In the C-terminal section; belongs to the transposase 35 family.</text>
</comment>
<evidence type="ECO:0000313" key="8">
    <source>
        <dbReference type="Proteomes" id="UP000014216"/>
    </source>
</evidence>
<keyword evidence="4" id="KW-0233">DNA recombination</keyword>
<evidence type="ECO:0000313" key="7">
    <source>
        <dbReference type="EMBL" id="EMS80665.1"/>
    </source>
</evidence>
<dbReference type="Proteomes" id="UP000014216">
    <property type="component" value="Unassembled WGS sequence"/>
</dbReference>
<accession>S0G174</accession>
<dbReference type="OrthoDB" id="5321019at2"/>
<evidence type="ECO:0000256" key="2">
    <source>
        <dbReference type="ARBA" id="ARBA00022578"/>
    </source>
</evidence>
<evidence type="ECO:0000256" key="1">
    <source>
        <dbReference type="ARBA" id="ARBA00008761"/>
    </source>
</evidence>
<sequence length="380" mass="44043">MRKTFQYKLYQAKRNKHLHQQIDIAAGIYNHCIALHKRYYRLYGKSLNKYQLQKHITGLKKQEKFKAWNQVGSQAIQDITDRIDRAYKLFFDSLKSERKVAPPGFRKRVKYKSFTLKQAGYKLLGGNKVKIGKRIYRFHHSRNLEGMVKTLTVKRDPLGDLYLFFSCDIKDQTIDRIMTGKSAGFDFGLKTFLMPSNETDPIQSPLFFKQGIKAVKKANNVLSRKKKGSNHRKQARKHLARVHRTIANKRKDFHFKTAKALVSEYDLLCFEDLNIKAMQLLWGRKVSDLGLFSFLRTVEHYCRQEGSELVFVDRFFPSSKMCSSCGHINKELALKDRSWVCSECRTDHDRDKNAAMNIHREGASSLGLGDVRPALQAVPA</sequence>
<evidence type="ECO:0000256" key="4">
    <source>
        <dbReference type="ARBA" id="ARBA00023172"/>
    </source>
</evidence>
<proteinExistence type="inferred from homology"/>
<dbReference type="GO" id="GO:0032196">
    <property type="term" value="P:transposition"/>
    <property type="evidence" value="ECO:0007669"/>
    <property type="project" value="UniProtKB-KW"/>
</dbReference>
<protein>
    <submittedName>
        <fullName evidence="7">Putative transposase in snaA-snaB intergenic region</fullName>
    </submittedName>
</protein>
<reference evidence="7 8" key="1">
    <citation type="journal article" date="2013" name="Genome Announc.">
        <title>Draft Genome Sequence of Desulfotignum phosphitoxidans DSM 13687 Strain FiPS-3.</title>
        <authorList>
            <person name="Poehlein A."/>
            <person name="Daniel R."/>
            <person name="Simeonova D.D."/>
        </authorList>
    </citation>
    <scope>NUCLEOTIDE SEQUENCE [LARGE SCALE GENOMIC DNA]</scope>
    <source>
        <strain evidence="7 8">DSM 13687</strain>
    </source>
</reference>
<dbReference type="Pfam" id="PF07282">
    <property type="entry name" value="Cas12f1-like_TNB"/>
    <property type="match status" value="1"/>
</dbReference>
<dbReference type="InterPro" id="IPR010095">
    <property type="entry name" value="Cas12f1-like_TNB"/>
</dbReference>
<dbReference type="GO" id="GO:0006310">
    <property type="term" value="P:DNA recombination"/>
    <property type="evidence" value="ECO:0007669"/>
    <property type="project" value="UniProtKB-KW"/>
</dbReference>
<keyword evidence="8" id="KW-1185">Reference proteome</keyword>
<feature type="domain" description="Cas12f1-like TNB" evidence="6">
    <location>
        <begin position="294"/>
        <end position="358"/>
    </location>
</feature>
<dbReference type="InterPro" id="IPR001959">
    <property type="entry name" value="Transposase"/>
</dbReference>
<dbReference type="EMBL" id="APJX01000002">
    <property type="protein sequence ID" value="EMS80665.1"/>
    <property type="molecule type" value="Genomic_DNA"/>
</dbReference>
<dbReference type="AlphaFoldDB" id="S0G174"/>
<name>S0G174_9BACT</name>
<keyword evidence="2" id="KW-0815">Transposition</keyword>
<feature type="domain" description="Probable transposase IS891/IS1136/IS1341" evidence="5">
    <location>
        <begin position="179"/>
        <end position="279"/>
    </location>
</feature>